<keyword evidence="2" id="KW-1185">Reference proteome</keyword>
<organism evidence="1 2">
    <name type="scientific">Vibrio ezurae NBRC 102218</name>
    <dbReference type="NCBI Taxonomy" id="1219080"/>
    <lineage>
        <taxon>Bacteria</taxon>
        <taxon>Pseudomonadati</taxon>
        <taxon>Pseudomonadota</taxon>
        <taxon>Gammaproteobacteria</taxon>
        <taxon>Vibrionales</taxon>
        <taxon>Vibrionaceae</taxon>
        <taxon>Vibrio</taxon>
    </lineage>
</organism>
<dbReference type="EMBL" id="BATM01000017">
    <property type="protein sequence ID" value="GAD79535.1"/>
    <property type="molecule type" value="Genomic_DNA"/>
</dbReference>
<protein>
    <submittedName>
        <fullName evidence="1">Uncharacterized protein</fullName>
    </submittedName>
</protein>
<proteinExistence type="predicted"/>
<accession>U3B0N1</accession>
<sequence length="158" mass="17808">MREHKIKTEGIAWISPEKRKSRFGGNVPPRPAETRLPLLWLSRQGAEVYLVNHTNETLELVFSDSNGFQTVDDETVSITSSDIQYRYENVPHGNAVKIEKYDNFYDLDFVLRVCLQIKAPKLGHLQLTSGYKKGGIGETVLLWDSGETGKNASVLQLS</sequence>
<reference evidence="1 2" key="1">
    <citation type="submission" date="2013-09" db="EMBL/GenBank/DDBJ databases">
        <title>Whole genome shotgun sequence of Vibrio ezurae NBRC 102218.</title>
        <authorList>
            <person name="Yoshida I."/>
            <person name="Hosoyama A."/>
            <person name="Numata M."/>
            <person name="Hashimoto M."/>
            <person name="Hosoyama Y."/>
            <person name="Tsuchikane K."/>
            <person name="Noguchi M."/>
            <person name="Hirakata S."/>
            <person name="Ichikawa N."/>
            <person name="Ohji S."/>
            <person name="Yamazoe A."/>
            <person name="Fujita N."/>
        </authorList>
    </citation>
    <scope>NUCLEOTIDE SEQUENCE [LARGE SCALE GENOMIC DNA]</scope>
    <source>
        <strain evidence="1 2">NBRC 102218</strain>
    </source>
</reference>
<dbReference type="RefSeq" id="WP_021713244.1">
    <property type="nucleotide sequence ID" value="NZ_BATM01000017.1"/>
</dbReference>
<comment type="caution">
    <text evidence="1">The sequence shown here is derived from an EMBL/GenBank/DDBJ whole genome shotgun (WGS) entry which is preliminary data.</text>
</comment>
<dbReference type="OrthoDB" id="6214495at2"/>
<evidence type="ECO:0000313" key="2">
    <source>
        <dbReference type="Proteomes" id="UP000016562"/>
    </source>
</evidence>
<dbReference type="AlphaFoldDB" id="U3B0N1"/>
<dbReference type="eggNOG" id="ENOG5033D9P">
    <property type="taxonomic scope" value="Bacteria"/>
</dbReference>
<gene>
    <name evidence="1" type="ORF">VEZ01S_17_00220</name>
</gene>
<evidence type="ECO:0000313" key="1">
    <source>
        <dbReference type="EMBL" id="GAD79535.1"/>
    </source>
</evidence>
<name>U3B0N1_9VIBR</name>
<dbReference type="Proteomes" id="UP000016562">
    <property type="component" value="Unassembled WGS sequence"/>
</dbReference>